<dbReference type="InterPro" id="IPR016170">
    <property type="entry name" value="Cytok_DH_C_sf"/>
</dbReference>
<dbReference type="PANTHER" id="PTHR11748">
    <property type="entry name" value="D-LACTATE DEHYDROGENASE"/>
    <property type="match status" value="1"/>
</dbReference>
<dbReference type="SUPFAM" id="SSF56176">
    <property type="entry name" value="FAD-binding/transporter-associated domain-like"/>
    <property type="match status" value="1"/>
</dbReference>
<dbReference type="Pfam" id="PF01565">
    <property type="entry name" value="FAD_binding_4"/>
    <property type="match status" value="1"/>
</dbReference>
<feature type="domain" description="FAD-binding PCMH-type" evidence="4">
    <location>
        <begin position="35"/>
        <end position="232"/>
    </location>
</feature>
<dbReference type="STRING" id="1526571.AT746_13270"/>
<dbReference type="Gene3D" id="3.40.462.10">
    <property type="entry name" value="FAD-linked oxidases, C-terminal domain"/>
    <property type="match status" value="1"/>
</dbReference>
<evidence type="ECO:0000313" key="5">
    <source>
        <dbReference type="EMBL" id="ALS99135.1"/>
    </source>
</evidence>
<protein>
    <submittedName>
        <fullName evidence="5">FAD-binding protein</fullName>
    </submittedName>
</protein>
<dbReference type="PROSITE" id="PS51387">
    <property type="entry name" value="FAD_PCMH"/>
    <property type="match status" value="1"/>
</dbReference>
<dbReference type="InterPro" id="IPR006094">
    <property type="entry name" value="Oxid_FAD_bind_N"/>
</dbReference>
<dbReference type="InterPro" id="IPR016169">
    <property type="entry name" value="FAD-bd_PCMH_sub2"/>
</dbReference>
<dbReference type="InterPro" id="IPR016167">
    <property type="entry name" value="FAD-bd_PCMH_sub1"/>
</dbReference>
<dbReference type="InterPro" id="IPR036318">
    <property type="entry name" value="FAD-bd_PCMH-like_sf"/>
</dbReference>
<dbReference type="InterPro" id="IPR016171">
    <property type="entry name" value="Vanillyl_alc_oxidase_C-sub2"/>
</dbReference>
<comment type="similarity">
    <text evidence="1">Belongs to the FAD-binding oxidoreductase/transferase type 4 family.</text>
</comment>
<dbReference type="Proteomes" id="UP000068447">
    <property type="component" value="Chromosome"/>
</dbReference>
<dbReference type="RefSeq" id="WP_062481066.1">
    <property type="nucleotide sequence ID" value="NZ_CP013650.1"/>
</dbReference>
<dbReference type="GO" id="GO:0004458">
    <property type="term" value="F:D-lactate dehydrogenase (cytochrome) activity"/>
    <property type="evidence" value="ECO:0007669"/>
    <property type="project" value="TreeGrafter"/>
</dbReference>
<sequence length="538" mass="60142">MTEFFTQLKQLLSVADARILDKQQATLTYGKTTFSTPIALDAAVKVETAREVCELTALANKLGFHLYPVSSAKNWGYGSVSDLETEKPKIIMDLSLMNKIYPVSKELGLITLEPGVTQQQLCDYLTEHSWGWMTPVTGAGPNCSILANALERGYGITPRTDHFEAVTALKAVLPHPELCDKEYGSPISALDASNTDFIDKTYKWKLGPYLDGLMTQSNLGVVTQMTIRLGKKPQAFTAFYLRCFDESKFTRLSDAVRDILKDFEGIVGSINLMDRRRLISMMADNPNGNAHQVMTDEQIATLVKRHDVPGWLIVGSIYGEAGIVRAAKSAIRRRLKGLGQLLYSDSLLLKAARAVTDHFSFGPLKDIKKQLNSLEQGMQIMLGQPNQVALPLAYWRTGKVQSDRTLLPDQDGCGLLWYAPLIPMQSNKMREFVDFIRTTTPQFGIEPLITFTNLKHDCVDSTIPIVFNLADENSRTQAHNCLKALVQQGLKRGFVPYRLNIRQQQNLLDCQDSHWQVISKLKQALDPNNVLSPGRYNP</sequence>
<dbReference type="Gene3D" id="3.30.43.10">
    <property type="entry name" value="Uridine Diphospho-n-acetylenolpyruvylglucosamine Reductase, domain 2"/>
    <property type="match status" value="1"/>
</dbReference>
<reference evidence="5 6" key="1">
    <citation type="submission" date="2015-12" db="EMBL/GenBank/DDBJ databases">
        <title>Complete genome of Lacimicrobium alkaliphilum KCTC 32984.</title>
        <authorList>
            <person name="Kim S.-G."/>
            <person name="Lee Y.-J."/>
        </authorList>
    </citation>
    <scope>NUCLEOTIDE SEQUENCE [LARGE SCALE GENOMIC DNA]</scope>
    <source>
        <strain evidence="5 6">YelD216</strain>
    </source>
</reference>
<accession>A0A0U3AYC7</accession>
<name>A0A0U3AYC7_9ALTE</name>
<dbReference type="Gene3D" id="3.30.465.10">
    <property type="match status" value="1"/>
</dbReference>
<dbReference type="GO" id="GO:0071949">
    <property type="term" value="F:FAD binding"/>
    <property type="evidence" value="ECO:0007669"/>
    <property type="project" value="InterPro"/>
</dbReference>
<evidence type="ECO:0000256" key="2">
    <source>
        <dbReference type="ARBA" id="ARBA00022630"/>
    </source>
</evidence>
<evidence type="ECO:0000259" key="4">
    <source>
        <dbReference type="PROSITE" id="PS51387"/>
    </source>
</evidence>
<dbReference type="KEGG" id="lal:AT746_13270"/>
<dbReference type="InterPro" id="IPR016164">
    <property type="entry name" value="FAD-linked_Oxase-like_C"/>
</dbReference>
<dbReference type="EMBL" id="CP013650">
    <property type="protein sequence ID" value="ALS99135.1"/>
    <property type="molecule type" value="Genomic_DNA"/>
</dbReference>
<dbReference type="PANTHER" id="PTHR11748:SF111">
    <property type="entry name" value="D-LACTATE DEHYDROGENASE, MITOCHONDRIAL-RELATED"/>
    <property type="match status" value="1"/>
</dbReference>
<keyword evidence="6" id="KW-1185">Reference proteome</keyword>
<gene>
    <name evidence="5" type="ORF">AT746_13270</name>
</gene>
<evidence type="ECO:0000313" key="6">
    <source>
        <dbReference type="Proteomes" id="UP000068447"/>
    </source>
</evidence>
<dbReference type="InterPro" id="IPR016166">
    <property type="entry name" value="FAD-bd_PCMH"/>
</dbReference>
<dbReference type="SUPFAM" id="SSF55103">
    <property type="entry name" value="FAD-linked oxidases, C-terminal domain"/>
    <property type="match status" value="1"/>
</dbReference>
<organism evidence="5 6">
    <name type="scientific">Lacimicrobium alkaliphilum</name>
    <dbReference type="NCBI Taxonomy" id="1526571"/>
    <lineage>
        <taxon>Bacteria</taxon>
        <taxon>Pseudomonadati</taxon>
        <taxon>Pseudomonadota</taxon>
        <taxon>Gammaproteobacteria</taxon>
        <taxon>Alteromonadales</taxon>
        <taxon>Alteromonadaceae</taxon>
        <taxon>Lacimicrobium</taxon>
    </lineage>
</organism>
<dbReference type="GO" id="GO:0008720">
    <property type="term" value="F:D-lactate dehydrogenase (NAD+) activity"/>
    <property type="evidence" value="ECO:0007669"/>
    <property type="project" value="TreeGrafter"/>
</dbReference>
<dbReference type="AlphaFoldDB" id="A0A0U3AYC7"/>
<evidence type="ECO:0000256" key="1">
    <source>
        <dbReference type="ARBA" id="ARBA00008000"/>
    </source>
</evidence>
<proteinExistence type="inferred from homology"/>
<dbReference type="OrthoDB" id="9811557at2"/>
<dbReference type="Gene3D" id="1.10.45.10">
    <property type="entry name" value="Vanillyl-alcohol Oxidase, Chain A, domain 4"/>
    <property type="match status" value="1"/>
</dbReference>
<keyword evidence="3" id="KW-0274">FAD</keyword>
<dbReference type="GO" id="GO:1903457">
    <property type="term" value="P:lactate catabolic process"/>
    <property type="evidence" value="ECO:0007669"/>
    <property type="project" value="TreeGrafter"/>
</dbReference>
<keyword evidence="2" id="KW-0285">Flavoprotein</keyword>
<evidence type="ECO:0000256" key="3">
    <source>
        <dbReference type="ARBA" id="ARBA00022827"/>
    </source>
</evidence>